<dbReference type="Proteomes" id="UP000565089">
    <property type="component" value="Unassembled WGS sequence"/>
</dbReference>
<dbReference type="AlphaFoldDB" id="A0A7W7GFI4"/>
<protein>
    <submittedName>
        <fullName evidence="3">Putative membrane protein YqjE</fullName>
    </submittedName>
</protein>
<feature type="region of interest" description="Disordered" evidence="1">
    <location>
        <begin position="1"/>
        <end position="24"/>
    </location>
</feature>
<dbReference type="InterPro" id="IPR009937">
    <property type="entry name" value="Phage_holin_3_6"/>
</dbReference>
<evidence type="ECO:0000313" key="4">
    <source>
        <dbReference type="Proteomes" id="UP000565089"/>
    </source>
</evidence>
<comment type="caution">
    <text evidence="3">The sequence shown here is derived from an EMBL/GenBank/DDBJ whole genome shotgun (WGS) entry which is preliminary data.</text>
</comment>
<reference evidence="3 4" key="1">
    <citation type="submission" date="2020-08" db="EMBL/GenBank/DDBJ databases">
        <title>Sequencing the genomes of 1000 actinobacteria strains.</title>
        <authorList>
            <person name="Klenk H.-P."/>
        </authorList>
    </citation>
    <scope>NUCLEOTIDE SEQUENCE [LARGE SCALE GENOMIC DNA]</scope>
    <source>
        <strain evidence="3 4">DSM 40483</strain>
    </source>
</reference>
<sequence>MTETHRTAPAAPRPGSAAAAGDEPVGELVQRATEQLTDLVRGEMRLAQAEMTEKGKRFGKGGGLFGGAGVLGFVTLQALVATVIAALAVPLPVWAAALIVTGVLAVATGLTALAGRKQVRSATPPAPQRTIDSVKADVAEIKESAQR</sequence>
<dbReference type="Pfam" id="PF07332">
    <property type="entry name" value="Phage_holin_3_6"/>
    <property type="match status" value="1"/>
</dbReference>
<evidence type="ECO:0000313" key="3">
    <source>
        <dbReference type="EMBL" id="MBB4710418.1"/>
    </source>
</evidence>
<feature type="compositionally biased region" description="Low complexity" evidence="1">
    <location>
        <begin position="8"/>
        <end position="20"/>
    </location>
</feature>
<evidence type="ECO:0000256" key="2">
    <source>
        <dbReference type="SAM" id="Phobius"/>
    </source>
</evidence>
<feature type="transmembrane region" description="Helical" evidence="2">
    <location>
        <begin position="93"/>
        <end position="114"/>
    </location>
</feature>
<accession>A0A7W7GFI4</accession>
<dbReference type="RefSeq" id="WP_184906956.1">
    <property type="nucleotide sequence ID" value="NZ_JACHMS010000001.1"/>
</dbReference>
<dbReference type="EMBL" id="JACHMS010000001">
    <property type="protein sequence ID" value="MBB4710418.1"/>
    <property type="molecule type" value="Genomic_DNA"/>
</dbReference>
<proteinExistence type="predicted"/>
<keyword evidence="4" id="KW-1185">Reference proteome</keyword>
<keyword evidence="2" id="KW-0472">Membrane</keyword>
<keyword evidence="2" id="KW-1133">Transmembrane helix</keyword>
<organism evidence="3 4">
    <name type="scientific">Streptomyces luteogriseus</name>
    <dbReference type="NCBI Taxonomy" id="68233"/>
    <lineage>
        <taxon>Bacteria</taxon>
        <taxon>Bacillati</taxon>
        <taxon>Actinomycetota</taxon>
        <taxon>Actinomycetes</taxon>
        <taxon>Kitasatosporales</taxon>
        <taxon>Streptomycetaceae</taxon>
        <taxon>Streptomyces</taxon>
    </lineage>
</organism>
<dbReference type="GeneID" id="95792359"/>
<gene>
    <name evidence="3" type="ORF">BJ965_000300</name>
</gene>
<keyword evidence="2" id="KW-0812">Transmembrane</keyword>
<feature type="transmembrane region" description="Helical" evidence="2">
    <location>
        <begin position="64"/>
        <end position="87"/>
    </location>
</feature>
<evidence type="ECO:0000256" key="1">
    <source>
        <dbReference type="SAM" id="MobiDB-lite"/>
    </source>
</evidence>
<name>A0A7W7GFI4_9ACTN</name>